<organism evidence="2 3">
    <name type="scientific">Mycolicibacterium rutilum</name>
    <name type="common">Mycobacterium rutilum</name>
    <dbReference type="NCBI Taxonomy" id="370526"/>
    <lineage>
        <taxon>Bacteria</taxon>
        <taxon>Bacillati</taxon>
        <taxon>Actinomycetota</taxon>
        <taxon>Actinomycetes</taxon>
        <taxon>Mycobacteriales</taxon>
        <taxon>Mycobacteriaceae</taxon>
        <taxon>Mycolicibacterium</taxon>
    </lineage>
</organism>
<feature type="chain" id="PRO_5009298262" description="Secreted protein" evidence="1">
    <location>
        <begin position="29"/>
        <end position="182"/>
    </location>
</feature>
<dbReference type="EMBL" id="LT629971">
    <property type="protein sequence ID" value="SEH74600.1"/>
    <property type="molecule type" value="Genomic_DNA"/>
</dbReference>
<dbReference type="RefSeq" id="WP_157897734.1">
    <property type="nucleotide sequence ID" value="NZ_LT629971.1"/>
</dbReference>
<name>A0A1H6KHD1_MYCRU</name>
<keyword evidence="3" id="KW-1185">Reference proteome</keyword>
<proteinExistence type="predicted"/>
<protein>
    <recommendedName>
        <fullName evidence="4">Secreted protein</fullName>
    </recommendedName>
</protein>
<evidence type="ECO:0008006" key="4">
    <source>
        <dbReference type="Google" id="ProtNLM"/>
    </source>
</evidence>
<accession>A0A1H6KHD1</accession>
<keyword evidence="1" id="KW-0732">Signal</keyword>
<sequence length="182" mass="19269">MRKTIARMLTAVMLVAGVALSAAGVAGAQGDVKSPDTPEGNYTVRIDGQAETTWEIYPICVPTVGDLREPLILPVACRLKVTPAGRGGSEATQIGGRWTFQSNTFDSVKTCPDGSTALQKEIYSFDGATLTGSVQIFNGAGVCDQPAGMVELPLTMTYSRPLDIPVTPYPLICEPGGLRRCF</sequence>
<dbReference type="AlphaFoldDB" id="A0A1H6KHD1"/>
<dbReference type="Proteomes" id="UP000182915">
    <property type="component" value="Chromosome I"/>
</dbReference>
<evidence type="ECO:0000256" key="1">
    <source>
        <dbReference type="SAM" id="SignalP"/>
    </source>
</evidence>
<reference evidence="3" key="1">
    <citation type="submission" date="2016-10" db="EMBL/GenBank/DDBJ databases">
        <authorList>
            <person name="Varghese N."/>
            <person name="Submissions S."/>
        </authorList>
    </citation>
    <scope>NUCLEOTIDE SEQUENCE [LARGE SCALE GENOMIC DNA]</scope>
    <source>
        <strain evidence="3">DSM 45405</strain>
    </source>
</reference>
<evidence type="ECO:0000313" key="2">
    <source>
        <dbReference type="EMBL" id="SEH74600.1"/>
    </source>
</evidence>
<dbReference type="STRING" id="370526.SAMN04489835_3581"/>
<dbReference type="OrthoDB" id="4636369at2"/>
<gene>
    <name evidence="2" type="ORF">SAMN04489835_3581</name>
</gene>
<evidence type="ECO:0000313" key="3">
    <source>
        <dbReference type="Proteomes" id="UP000182915"/>
    </source>
</evidence>
<feature type="signal peptide" evidence="1">
    <location>
        <begin position="1"/>
        <end position="28"/>
    </location>
</feature>